<dbReference type="InterPro" id="IPR036397">
    <property type="entry name" value="RNaseH_sf"/>
</dbReference>
<evidence type="ECO:0000256" key="1">
    <source>
        <dbReference type="ARBA" id="ARBA00002286"/>
    </source>
</evidence>
<dbReference type="InterPro" id="IPR001584">
    <property type="entry name" value="Integrase_cat-core"/>
</dbReference>
<dbReference type="InterPro" id="IPR012337">
    <property type="entry name" value="RNaseH-like_sf"/>
</dbReference>
<dbReference type="PANTHER" id="PTHR46889:SF5">
    <property type="entry name" value="INTEGRASE PROTEIN"/>
    <property type="match status" value="1"/>
</dbReference>
<accession>A0A1B3XMT2</accession>
<dbReference type="NCBIfam" id="NF033516">
    <property type="entry name" value="transpos_IS3"/>
    <property type="match status" value="1"/>
</dbReference>
<organism evidence="3 4">
    <name type="scientific">Peribacillus muralis</name>
    <dbReference type="NCBI Taxonomy" id="264697"/>
    <lineage>
        <taxon>Bacteria</taxon>
        <taxon>Bacillati</taxon>
        <taxon>Bacillota</taxon>
        <taxon>Bacilli</taxon>
        <taxon>Bacillales</taxon>
        <taxon>Bacillaceae</taxon>
        <taxon>Peribacillus</taxon>
    </lineage>
</organism>
<protein>
    <submittedName>
        <fullName evidence="3">Transposase</fullName>
    </submittedName>
</protein>
<evidence type="ECO:0000313" key="3">
    <source>
        <dbReference type="EMBL" id="AOH54524.1"/>
    </source>
</evidence>
<feature type="domain" description="Integrase catalytic" evidence="2">
    <location>
        <begin position="120"/>
        <end position="284"/>
    </location>
</feature>
<dbReference type="GO" id="GO:0003676">
    <property type="term" value="F:nucleic acid binding"/>
    <property type="evidence" value="ECO:0007669"/>
    <property type="project" value="InterPro"/>
</dbReference>
<dbReference type="Gene3D" id="3.30.420.10">
    <property type="entry name" value="Ribonuclease H-like superfamily/Ribonuclease H"/>
    <property type="match status" value="1"/>
</dbReference>
<sequence>MHQLKKAVSYLCKLAGVSRSGYYDWVKAAPYRELREEQDGLDIELIRNIFISKKEKVGALQIKMIMENDYSAVMNHKKIRRLMTKYNLLAKIRRANPYRKMAKATKEHLTCPNLLKRKFNQEVPGKVLLTDITYLYYGKGQKAYLSCVKDAATKEIVTYHLSTSLEMDIVYETLHKLKQAVCHEFHPSVILHSDQGFHYTNPLFQRKVKELGITQSMSRKGNCWDNAPMESFFGHFKDLAEYKTCTNLTDVKEEIDRVIEEYNEHRYQRGLKKMAPVQYRDHLLAI</sequence>
<dbReference type="KEGG" id="bmur:ABE28_009185"/>
<dbReference type="PROSITE" id="PS50994">
    <property type="entry name" value="INTEGRASE"/>
    <property type="match status" value="1"/>
</dbReference>
<dbReference type="STRING" id="264697.ABE28_009185"/>
<proteinExistence type="predicted"/>
<evidence type="ECO:0000259" key="2">
    <source>
        <dbReference type="PROSITE" id="PS50994"/>
    </source>
</evidence>
<evidence type="ECO:0000313" key="4">
    <source>
        <dbReference type="Proteomes" id="UP000077926"/>
    </source>
</evidence>
<dbReference type="InterPro" id="IPR050900">
    <property type="entry name" value="Transposase_IS3/IS150/IS904"/>
</dbReference>
<dbReference type="SUPFAM" id="SSF53098">
    <property type="entry name" value="Ribonuclease H-like"/>
    <property type="match status" value="1"/>
</dbReference>
<dbReference type="PANTHER" id="PTHR46889">
    <property type="entry name" value="TRANSPOSASE INSF FOR INSERTION SEQUENCE IS3B-RELATED"/>
    <property type="match status" value="1"/>
</dbReference>
<gene>
    <name evidence="3" type="ORF">ABE28_009185</name>
</gene>
<dbReference type="Pfam" id="PF00665">
    <property type="entry name" value="rve"/>
    <property type="match status" value="1"/>
</dbReference>
<comment type="function">
    <text evidence="1">Involved in the transposition of the insertion sequence.</text>
</comment>
<dbReference type="Pfam" id="PF13276">
    <property type="entry name" value="HTH_21"/>
    <property type="match status" value="1"/>
</dbReference>
<dbReference type="InterPro" id="IPR048020">
    <property type="entry name" value="Transpos_IS3"/>
</dbReference>
<reference evidence="3 4" key="1">
    <citation type="submission" date="2016-08" db="EMBL/GenBank/DDBJ databases">
        <title>Complete genome sequence of Bacillus muralis G25-68, a strain with toxicity to nematodes.</title>
        <authorList>
            <person name="Zheng Z."/>
        </authorList>
    </citation>
    <scope>NUCLEOTIDE SEQUENCE [LARGE SCALE GENOMIC DNA]</scope>
    <source>
        <strain evidence="3 4">G25-68</strain>
    </source>
</reference>
<dbReference type="EMBL" id="CP017080">
    <property type="protein sequence ID" value="AOH54524.1"/>
    <property type="molecule type" value="Genomic_DNA"/>
</dbReference>
<dbReference type="Proteomes" id="UP000077926">
    <property type="component" value="Chromosome"/>
</dbReference>
<dbReference type="Pfam" id="PF13333">
    <property type="entry name" value="rve_2"/>
    <property type="match status" value="1"/>
</dbReference>
<dbReference type="GO" id="GO:0015074">
    <property type="term" value="P:DNA integration"/>
    <property type="evidence" value="ECO:0007669"/>
    <property type="project" value="InterPro"/>
</dbReference>
<keyword evidence="4" id="KW-1185">Reference proteome</keyword>
<dbReference type="InterPro" id="IPR025948">
    <property type="entry name" value="HTH-like_dom"/>
</dbReference>
<dbReference type="AlphaFoldDB" id="A0A1B3XMT2"/>
<name>A0A1B3XMT2_9BACI</name>